<dbReference type="InterPro" id="IPR036259">
    <property type="entry name" value="MFS_trans_sf"/>
</dbReference>
<gene>
    <name evidence="2" type="ORF">SMN809_LOCUS19836</name>
</gene>
<comment type="caution">
    <text evidence="2">The sequence shown here is derived from an EMBL/GenBank/DDBJ whole genome shotgun (WGS) entry which is preliminary data.</text>
</comment>
<protein>
    <recommendedName>
        <fullName evidence="4">Major facilitator superfamily (MFS) profile domain-containing protein</fullName>
    </recommendedName>
</protein>
<organism evidence="2 3">
    <name type="scientific">Rotaria magnacalcarata</name>
    <dbReference type="NCBI Taxonomy" id="392030"/>
    <lineage>
        <taxon>Eukaryota</taxon>
        <taxon>Metazoa</taxon>
        <taxon>Spiralia</taxon>
        <taxon>Gnathifera</taxon>
        <taxon>Rotifera</taxon>
        <taxon>Eurotatoria</taxon>
        <taxon>Bdelloidea</taxon>
        <taxon>Philodinida</taxon>
        <taxon>Philodinidae</taxon>
        <taxon>Rotaria</taxon>
    </lineage>
</organism>
<dbReference type="EMBL" id="CAJOBI010010255">
    <property type="protein sequence ID" value="CAF4152606.1"/>
    <property type="molecule type" value="Genomic_DNA"/>
</dbReference>
<dbReference type="Gene3D" id="1.20.1250.20">
    <property type="entry name" value="MFS general substrate transporter like domains"/>
    <property type="match status" value="1"/>
</dbReference>
<dbReference type="AlphaFoldDB" id="A0A8S2R996"/>
<name>A0A8S2R996_9BILA</name>
<sequence>MSDDASESIPILEPTSENNLHFSPVSLRSKKYKNAITMIVLFLINLLNYMDRFAIAGVLEQIQDYFHIGDAEAGLLQTVFVCSYMALA</sequence>
<evidence type="ECO:0008006" key="4">
    <source>
        <dbReference type="Google" id="ProtNLM"/>
    </source>
</evidence>
<evidence type="ECO:0000256" key="1">
    <source>
        <dbReference type="SAM" id="MobiDB-lite"/>
    </source>
</evidence>
<dbReference type="SUPFAM" id="SSF103473">
    <property type="entry name" value="MFS general substrate transporter"/>
    <property type="match status" value="1"/>
</dbReference>
<evidence type="ECO:0000313" key="2">
    <source>
        <dbReference type="EMBL" id="CAF4152606.1"/>
    </source>
</evidence>
<feature type="non-terminal residue" evidence="2">
    <location>
        <position position="1"/>
    </location>
</feature>
<accession>A0A8S2R996</accession>
<reference evidence="2" key="1">
    <citation type="submission" date="2021-02" db="EMBL/GenBank/DDBJ databases">
        <authorList>
            <person name="Nowell W R."/>
        </authorList>
    </citation>
    <scope>NUCLEOTIDE SEQUENCE</scope>
</reference>
<dbReference type="Proteomes" id="UP000676336">
    <property type="component" value="Unassembled WGS sequence"/>
</dbReference>
<proteinExistence type="predicted"/>
<feature type="region of interest" description="Disordered" evidence="1">
    <location>
        <begin position="1"/>
        <end position="21"/>
    </location>
</feature>
<evidence type="ECO:0000313" key="3">
    <source>
        <dbReference type="Proteomes" id="UP000676336"/>
    </source>
</evidence>